<keyword evidence="2 3" id="KW-0802">TPR repeat</keyword>
<dbReference type="SMART" id="SM00028">
    <property type="entry name" value="TPR"/>
    <property type="match status" value="12"/>
</dbReference>
<comment type="caution">
    <text evidence="4">The sequence shown here is derived from an EMBL/GenBank/DDBJ whole genome shotgun (WGS) entry which is preliminary data.</text>
</comment>
<dbReference type="OrthoDB" id="771227at2759"/>
<dbReference type="Pfam" id="PF13374">
    <property type="entry name" value="TPR_10"/>
    <property type="match status" value="1"/>
</dbReference>
<evidence type="ECO:0000256" key="1">
    <source>
        <dbReference type="ARBA" id="ARBA00022737"/>
    </source>
</evidence>
<reference evidence="4" key="2">
    <citation type="submission" date="2021-04" db="EMBL/GenBank/DDBJ databases">
        <authorList>
            <person name="Podell S."/>
        </authorList>
    </citation>
    <scope>NUCLEOTIDE SEQUENCE</scope>
    <source>
        <strain evidence="4">Hildebrandi</strain>
    </source>
</reference>
<dbReference type="InterPro" id="IPR019734">
    <property type="entry name" value="TPR_rpt"/>
</dbReference>
<dbReference type="PROSITE" id="PS50005">
    <property type="entry name" value="TPR"/>
    <property type="match status" value="2"/>
</dbReference>
<name>A0A9K3LFK8_9STRA</name>
<dbReference type="PANTHER" id="PTHR45641">
    <property type="entry name" value="TETRATRICOPEPTIDE REPEAT PROTEIN (AFU_ORTHOLOGUE AFUA_6G03870)"/>
    <property type="match status" value="1"/>
</dbReference>
<reference evidence="4" key="1">
    <citation type="journal article" date="2021" name="Sci. Rep.">
        <title>Diploid genomic architecture of Nitzschia inconspicua, an elite biomass production diatom.</title>
        <authorList>
            <person name="Oliver A."/>
            <person name="Podell S."/>
            <person name="Pinowska A."/>
            <person name="Traller J.C."/>
            <person name="Smith S.R."/>
            <person name="McClure R."/>
            <person name="Beliaev A."/>
            <person name="Bohutskyi P."/>
            <person name="Hill E.A."/>
            <person name="Rabines A."/>
            <person name="Zheng H."/>
            <person name="Allen L.Z."/>
            <person name="Kuo A."/>
            <person name="Grigoriev I.V."/>
            <person name="Allen A.E."/>
            <person name="Hazlebeck D."/>
            <person name="Allen E.E."/>
        </authorList>
    </citation>
    <scope>NUCLEOTIDE SEQUENCE</scope>
    <source>
        <strain evidence="4">Hildebrandi</strain>
    </source>
</reference>
<evidence type="ECO:0000256" key="2">
    <source>
        <dbReference type="ARBA" id="ARBA00022803"/>
    </source>
</evidence>
<evidence type="ECO:0000256" key="3">
    <source>
        <dbReference type="PROSITE-ProRule" id="PRU00339"/>
    </source>
</evidence>
<dbReference type="AlphaFoldDB" id="A0A9K3LFK8"/>
<dbReference type="Pfam" id="PF13424">
    <property type="entry name" value="TPR_12"/>
    <property type="match status" value="3"/>
</dbReference>
<accession>A0A9K3LFK8</accession>
<keyword evidence="1" id="KW-0677">Repeat</keyword>
<evidence type="ECO:0000313" key="5">
    <source>
        <dbReference type="Proteomes" id="UP000693970"/>
    </source>
</evidence>
<protein>
    <submittedName>
        <fullName evidence="4">Tetratricopeptide repeat protein</fullName>
    </submittedName>
</protein>
<dbReference type="Pfam" id="PF07719">
    <property type="entry name" value="TPR_2"/>
    <property type="match status" value="1"/>
</dbReference>
<proteinExistence type="predicted"/>
<gene>
    <name evidence="4" type="ORF">IV203_035963</name>
</gene>
<dbReference type="InterPro" id="IPR013105">
    <property type="entry name" value="TPR_2"/>
</dbReference>
<keyword evidence="5" id="KW-1185">Reference proteome</keyword>
<organism evidence="4 5">
    <name type="scientific">Nitzschia inconspicua</name>
    <dbReference type="NCBI Taxonomy" id="303405"/>
    <lineage>
        <taxon>Eukaryota</taxon>
        <taxon>Sar</taxon>
        <taxon>Stramenopiles</taxon>
        <taxon>Ochrophyta</taxon>
        <taxon>Bacillariophyta</taxon>
        <taxon>Bacillariophyceae</taxon>
        <taxon>Bacillariophycidae</taxon>
        <taxon>Bacillariales</taxon>
        <taxon>Bacillariaceae</taxon>
        <taxon>Nitzschia</taxon>
    </lineage>
</organism>
<sequence length="662" mass="75064">MTNATKRDELNTKNHIKCSSSRLDLSIVASSTRMGIMSFQNRDFERAQSCFISALHNIEGKMFGESGTAVLRNSMISQMNGVGEKRPSSFFTSSPQPESLSCSKDCDEGIYSFHDAFMFSEEATLPEISTTLVLNVAQTFLRMKLFVRAGIWFRQALLETRGNFGQNPMAEYRIMHNLGFCSYQLEDYASAIEYFQNACRLIPALGMSEHILATKTYSCIGVLFFKLTEPDTESALTFFRKCLAIYHYHPTTCSPKKLATLLNNFGRVFYLKGKWFESINFYQQSLALRRHEMGDASIDVAATLYNLGNSHHKLKNWEQAIACYDEFLIITEIRLGLRTREVAFVHKCKAEILQELKEPDAALRHYDEALKFSKTAFGDDCREVGCILNEAGNLCFEEGRYQEALKYYSWGLHVEKSRRERDESLTLVTLANIAQTHKHLGQTEMALNFYRQVYNIQTRTFGTSMLEIASTLSSIGMLLFQLKHYEEAFDTYQKALEIRRDDHGSDEHAAIASTLNAMGLILFKQGSLETGDDEIALQQYEEALRVEKMSLGDEHPDIILTMIHLGQVKQQCGLLNEAIATFEEALCIQRSQPEGDQMLAARIYNFIGNCLLQKGDILNMMKAFAEASRISLRMRCFGESLSINGYNLYGLSKLHPECAPAA</sequence>
<dbReference type="Proteomes" id="UP000693970">
    <property type="component" value="Unassembled WGS sequence"/>
</dbReference>
<dbReference type="PANTHER" id="PTHR45641:SF19">
    <property type="entry name" value="NEPHROCYSTIN-3"/>
    <property type="match status" value="1"/>
</dbReference>
<evidence type="ECO:0000313" key="4">
    <source>
        <dbReference type="EMBL" id="KAG7360864.1"/>
    </source>
</evidence>
<dbReference type="EMBL" id="JAGRRH010000013">
    <property type="protein sequence ID" value="KAG7360864.1"/>
    <property type="molecule type" value="Genomic_DNA"/>
</dbReference>
<feature type="repeat" description="TPR" evidence="3">
    <location>
        <begin position="172"/>
        <end position="205"/>
    </location>
</feature>
<dbReference type="Pfam" id="PF13181">
    <property type="entry name" value="TPR_8"/>
    <property type="match status" value="1"/>
</dbReference>
<dbReference type="PROSITE" id="PS50293">
    <property type="entry name" value="TPR_REGION"/>
    <property type="match status" value="1"/>
</dbReference>
<feature type="repeat" description="TPR" evidence="3">
    <location>
        <begin position="469"/>
        <end position="502"/>
    </location>
</feature>